<feature type="binding site" evidence="3 5">
    <location>
        <position position="40"/>
    </location>
    <ligand>
        <name>substrate</name>
    </ligand>
</feature>
<comment type="catalytic activity">
    <reaction evidence="3 4">
        <text>5-carboxyamino-1-(5-phospho-D-ribosyl)imidazole + H(+) = 5-amino-1-(5-phospho-D-ribosyl)imidazole-4-carboxylate</text>
        <dbReference type="Rhea" id="RHEA:13193"/>
        <dbReference type="ChEBI" id="CHEBI:15378"/>
        <dbReference type="ChEBI" id="CHEBI:58730"/>
        <dbReference type="ChEBI" id="CHEBI:77657"/>
        <dbReference type="EC" id="5.4.99.18"/>
    </reaction>
</comment>
<comment type="similarity">
    <text evidence="3">Belongs to the AIR carboxylase family. Class I subfamily.</text>
</comment>
<dbReference type="EMBL" id="NATQ01000062">
    <property type="protein sequence ID" value="OQX90377.1"/>
    <property type="molecule type" value="Genomic_DNA"/>
</dbReference>
<evidence type="ECO:0000256" key="4">
    <source>
        <dbReference type="PIRNR" id="PIRNR001338"/>
    </source>
</evidence>
<comment type="caution">
    <text evidence="7">The sequence shown here is derived from an EMBL/GenBank/DDBJ whole genome shotgun (WGS) entry which is preliminary data.</text>
</comment>
<comment type="pathway">
    <text evidence="3 4">Purine metabolism; IMP biosynthesis via de novo pathway; 5-amino-1-(5-phospho-D-ribosyl)imidazole-4-carboxylate from 5-amino-1-(5-phospho-D-ribosyl)imidazole (N5-CAIR route): step 2/2.</text>
</comment>
<dbReference type="PANTHER" id="PTHR23046">
    <property type="entry name" value="PHOSPHORIBOSYLAMINOIMIDAZOLE CARBOXYLASE CATALYTIC SUBUNIT"/>
    <property type="match status" value="1"/>
</dbReference>
<feature type="domain" description="PurE" evidence="6">
    <location>
        <begin position="2"/>
        <end position="151"/>
    </location>
</feature>
<dbReference type="AlphaFoldDB" id="A0A1W9S167"/>
<dbReference type="UniPathway" id="UPA00074">
    <property type="reaction ID" value="UER00943"/>
</dbReference>
<dbReference type="PANTHER" id="PTHR23046:SF2">
    <property type="entry name" value="PHOSPHORIBOSYLAMINOIMIDAZOLE CARBOXYLASE"/>
    <property type="match status" value="1"/>
</dbReference>
<name>A0A1W9S167_9BACT</name>
<dbReference type="InterPro" id="IPR033747">
    <property type="entry name" value="PurE_ClassI"/>
</dbReference>
<proteinExistence type="inferred from homology"/>
<dbReference type="InterPro" id="IPR000031">
    <property type="entry name" value="PurE_dom"/>
</dbReference>
<keyword evidence="1 3" id="KW-0658">Purine biosynthesis</keyword>
<keyword evidence="2 3" id="KW-0413">Isomerase</keyword>
<protein>
    <recommendedName>
        <fullName evidence="3 4">N5-carboxyaminoimidazole ribonucleotide mutase</fullName>
        <shortName evidence="3 4">N5-CAIR mutase</shortName>
        <ecNumber evidence="3 4">5.4.99.18</ecNumber>
    </recommendedName>
    <alternativeName>
        <fullName evidence="3">5-(carboxyamino)imidazole ribonucleotide mutase</fullName>
    </alternativeName>
</protein>
<dbReference type="GO" id="GO:0006189">
    <property type="term" value="P:'de novo' IMP biosynthetic process"/>
    <property type="evidence" value="ECO:0007669"/>
    <property type="project" value="UniProtKB-UniRule"/>
</dbReference>
<evidence type="ECO:0000256" key="5">
    <source>
        <dbReference type="PIRSR" id="PIRSR001338-1"/>
    </source>
</evidence>
<evidence type="ECO:0000256" key="1">
    <source>
        <dbReference type="ARBA" id="ARBA00022755"/>
    </source>
</evidence>
<comment type="function">
    <text evidence="3 4">Catalyzes the conversion of N5-carboxyaminoimidazole ribonucleotide (N5-CAIR) to 4-carboxy-5-aminoimidazole ribonucleotide (CAIR).</text>
</comment>
<feature type="binding site" evidence="3 5">
    <location>
        <position position="13"/>
    </location>
    <ligand>
        <name>substrate</name>
    </ligand>
</feature>
<dbReference type="Proteomes" id="UP000192611">
    <property type="component" value="Unassembled WGS sequence"/>
</dbReference>
<dbReference type="SMART" id="SM01001">
    <property type="entry name" value="AIRC"/>
    <property type="match status" value="1"/>
</dbReference>
<evidence type="ECO:0000256" key="3">
    <source>
        <dbReference type="HAMAP-Rule" id="MF_01929"/>
    </source>
</evidence>
<dbReference type="NCBIfam" id="TIGR01162">
    <property type="entry name" value="purE"/>
    <property type="match status" value="1"/>
</dbReference>
<dbReference type="Pfam" id="PF00731">
    <property type="entry name" value="AIRC"/>
    <property type="match status" value="1"/>
</dbReference>
<dbReference type="GO" id="GO:0034023">
    <property type="term" value="F:5-(carboxyamino)imidazole ribonucleotide mutase activity"/>
    <property type="evidence" value="ECO:0007669"/>
    <property type="project" value="UniProtKB-UniRule"/>
</dbReference>
<feature type="binding site" evidence="3 5">
    <location>
        <position position="10"/>
    </location>
    <ligand>
        <name>substrate</name>
    </ligand>
</feature>
<dbReference type="HAMAP" id="MF_01929">
    <property type="entry name" value="PurE_classI"/>
    <property type="match status" value="1"/>
</dbReference>
<accession>A0A1W9S167</accession>
<evidence type="ECO:0000259" key="6">
    <source>
        <dbReference type="SMART" id="SM01001"/>
    </source>
</evidence>
<dbReference type="PIRSF" id="PIRSF001338">
    <property type="entry name" value="AIR_carboxylase"/>
    <property type="match status" value="1"/>
</dbReference>
<sequence length="161" mass="17358">MAKVKIIIGSKSDLKNIEGLFSTLDELEIQYELILTSAHRSPNRTYRIAKSLGDEGVVVVACGKAAHLPGVISSLTHLPVIGIPIRSGAFDGLDSLLSMSQMPSKVPVATMGFDNDGAVNAAVLSARILALSDTKLRKRLKKYILELEKGIERDSEELRGS</sequence>
<evidence type="ECO:0000313" key="7">
    <source>
        <dbReference type="EMBL" id="OQX90377.1"/>
    </source>
</evidence>
<reference evidence="8" key="1">
    <citation type="submission" date="2017-03" db="EMBL/GenBank/DDBJ databases">
        <title>Novel pathways for hydrocarbon cycling and metabolic interdependencies in hydrothermal sediment communities.</title>
        <authorList>
            <person name="Dombrowski N."/>
            <person name="Seitz K."/>
            <person name="Teske A."/>
            <person name="Baker B."/>
        </authorList>
    </citation>
    <scope>NUCLEOTIDE SEQUENCE [LARGE SCALE GENOMIC DNA]</scope>
</reference>
<gene>
    <name evidence="3" type="primary">purE</name>
    <name evidence="7" type="ORF">B6D57_03480</name>
</gene>
<evidence type="ECO:0000313" key="8">
    <source>
        <dbReference type="Proteomes" id="UP000192611"/>
    </source>
</evidence>
<dbReference type="EC" id="5.4.99.18" evidence="3 4"/>
<evidence type="ECO:0000256" key="2">
    <source>
        <dbReference type="ARBA" id="ARBA00023235"/>
    </source>
</evidence>
<dbReference type="InterPro" id="IPR024694">
    <property type="entry name" value="PurE_prokaryotes"/>
</dbReference>
<dbReference type="SUPFAM" id="SSF52255">
    <property type="entry name" value="N5-CAIR mutase (phosphoribosylaminoimidazole carboxylase, PurE)"/>
    <property type="match status" value="1"/>
</dbReference>
<dbReference type="Gene3D" id="3.40.50.1970">
    <property type="match status" value="1"/>
</dbReference>
<organism evidence="7 8">
    <name type="scientific">Candidatus Coatesbacteria bacterium 4484_99</name>
    <dbReference type="NCBI Taxonomy" id="1970774"/>
    <lineage>
        <taxon>Bacteria</taxon>
        <taxon>Candidatus Coatesiibacteriota</taxon>
    </lineage>
</organism>